<dbReference type="PANTHER" id="PTHR36179:SF2">
    <property type="entry name" value="LUD DOMAIN-CONTAINING PROTEIN"/>
    <property type="match status" value="1"/>
</dbReference>
<sequence>MDRSDMMHVMYDKKGPAVAKAFEKRNFEAYYCPTKENALERALSLIPKEDVISWGGSVSIDEIGLRPYILEHGYTVINRDDAKSPEERIELMRNALLCDTFLMSANAVCEDGQLFNIDGNGNRVAALCYGPKQVIAIIGMNKIEPTVDTAIARARSVAAPINVQRFAGTKTPCFITGMCADCLNPQTICCQIVRTRFCKPANRIKIILVGENLGY</sequence>
<proteinExistence type="predicted"/>
<dbReference type="Pfam" id="PF02589">
    <property type="entry name" value="LUD_dom"/>
    <property type="match status" value="1"/>
</dbReference>
<protein>
    <submittedName>
        <fullName evidence="2">Uncharacterized ACR, YkgG family COG1556</fullName>
    </submittedName>
</protein>
<evidence type="ECO:0000313" key="3">
    <source>
        <dbReference type="Proteomes" id="UP000199309"/>
    </source>
</evidence>
<dbReference type="InterPro" id="IPR009501">
    <property type="entry name" value="UCP020269"/>
</dbReference>
<keyword evidence="3" id="KW-1185">Reference proteome</keyword>
<reference evidence="2 3" key="1">
    <citation type="submission" date="2016-10" db="EMBL/GenBank/DDBJ databases">
        <authorList>
            <person name="de Groot N.N."/>
        </authorList>
    </citation>
    <scope>NUCLEOTIDE SEQUENCE [LARGE SCALE GENOMIC DNA]</scope>
    <source>
        <strain evidence="2 3">DSM 16981</strain>
    </source>
</reference>
<gene>
    <name evidence="2" type="ORF">SAMN05660299_01818</name>
</gene>
<dbReference type="Proteomes" id="UP000199309">
    <property type="component" value="Unassembled WGS sequence"/>
</dbReference>
<evidence type="ECO:0000259" key="1">
    <source>
        <dbReference type="Pfam" id="PF02589"/>
    </source>
</evidence>
<dbReference type="InterPro" id="IPR037171">
    <property type="entry name" value="NagB/RpiA_transferase-like"/>
</dbReference>
<dbReference type="InterPro" id="IPR003741">
    <property type="entry name" value="LUD_dom"/>
</dbReference>
<feature type="domain" description="LUD" evidence="1">
    <location>
        <begin position="18"/>
        <end position="209"/>
    </location>
</feature>
<dbReference type="STRING" id="349095.SAMN05660299_01818"/>
<dbReference type="PANTHER" id="PTHR36179">
    <property type="entry name" value="LUD_DOM DOMAIN-CONTAINING PROTEIN"/>
    <property type="match status" value="1"/>
</dbReference>
<accession>A0A1G9XD48</accession>
<dbReference type="AlphaFoldDB" id="A0A1G9XD48"/>
<dbReference type="PIRSF" id="PIRSF020269">
    <property type="entry name" value="DUF1121"/>
    <property type="match status" value="1"/>
</dbReference>
<dbReference type="RefSeq" id="WP_091650871.1">
    <property type="nucleotide sequence ID" value="NZ_FNHQ01000017.1"/>
</dbReference>
<dbReference type="EMBL" id="FNHQ01000017">
    <property type="protein sequence ID" value="SDM94729.1"/>
    <property type="molecule type" value="Genomic_DNA"/>
</dbReference>
<evidence type="ECO:0000313" key="2">
    <source>
        <dbReference type="EMBL" id="SDM94729.1"/>
    </source>
</evidence>
<organism evidence="2 3">
    <name type="scientific">Megasphaera paucivorans</name>
    <dbReference type="NCBI Taxonomy" id="349095"/>
    <lineage>
        <taxon>Bacteria</taxon>
        <taxon>Bacillati</taxon>
        <taxon>Bacillota</taxon>
        <taxon>Negativicutes</taxon>
        <taxon>Veillonellales</taxon>
        <taxon>Veillonellaceae</taxon>
        <taxon>Megasphaera</taxon>
    </lineage>
</organism>
<dbReference type="OrthoDB" id="9809147at2"/>
<name>A0A1G9XD48_9FIRM</name>
<dbReference type="SUPFAM" id="SSF100950">
    <property type="entry name" value="NagB/RpiA/CoA transferase-like"/>
    <property type="match status" value="1"/>
</dbReference>